<dbReference type="Pfam" id="PF00092">
    <property type="entry name" value="VWA"/>
    <property type="match status" value="1"/>
</dbReference>
<comment type="caution">
    <text evidence="4">The sequence shown here is derived from an EMBL/GenBank/DDBJ whole genome shotgun (WGS) entry which is preliminary data.</text>
</comment>
<dbReference type="Proteomes" id="UP001177023">
    <property type="component" value="Unassembled WGS sequence"/>
</dbReference>
<organism evidence="4 5">
    <name type="scientific">Mesorhabditis spiculigera</name>
    <dbReference type="NCBI Taxonomy" id="96644"/>
    <lineage>
        <taxon>Eukaryota</taxon>
        <taxon>Metazoa</taxon>
        <taxon>Ecdysozoa</taxon>
        <taxon>Nematoda</taxon>
        <taxon>Chromadorea</taxon>
        <taxon>Rhabditida</taxon>
        <taxon>Rhabditina</taxon>
        <taxon>Rhabditomorpha</taxon>
        <taxon>Rhabditoidea</taxon>
        <taxon>Rhabditidae</taxon>
        <taxon>Mesorhabditinae</taxon>
        <taxon>Mesorhabditis</taxon>
    </lineage>
</organism>
<reference evidence="4" key="1">
    <citation type="submission" date="2023-06" db="EMBL/GenBank/DDBJ databases">
        <authorList>
            <person name="Delattre M."/>
        </authorList>
    </citation>
    <scope>NUCLEOTIDE SEQUENCE</scope>
    <source>
        <strain evidence="4">AF72</strain>
    </source>
</reference>
<sequence length="373" mass="40418">MKVFLTWCLALFAVSAAAGGSTQCPCRPETMWLDLIFVVESTDAVSKDGIEQIENFVKTALLQTRISQDHLRVGAIAYSGEITVAANLTGFTSTAHLLDSFSLPFQGSSTNDAESALRKATEMFQQDHRPNVRKVAVLIAASLNTIESMPIEIGNDFREDGGVLIAIEFVSTHGAAVPAIHQLASSGYVLSTKSESLHVVDLVGALCDANCYCAPGHFPLSNNTRKTPDLGCFLPASVPIDRDSADKACSAAHPGAHLAVVKDDMTNELLFKSNNWEGASLWLGGRYSNGMVHWDREGTSSAAVSTYSHPLLMSTLKGDCIYAKQVGSKINWYVSSCQTPQMFVCQSTPYSTANRATMHPHAVYKKLDQRYKD</sequence>
<dbReference type="CDD" id="cd00037">
    <property type="entry name" value="CLECT"/>
    <property type="match status" value="1"/>
</dbReference>
<dbReference type="InterPro" id="IPR016186">
    <property type="entry name" value="C-type_lectin-like/link_sf"/>
</dbReference>
<feature type="domain" description="VWFA" evidence="3">
    <location>
        <begin position="34"/>
        <end position="206"/>
    </location>
</feature>
<evidence type="ECO:0008006" key="6">
    <source>
        <dbReference type="Google" id="ProtNLM"/>
    </source>
</evidence>
<dbReference type="PANTHER" id="PTHR31024">
    <property type="entry name" value="C-TYPE LECTIN"/>
    <property type="match status" value="1"/>
</dbReference>
<dbReference type="SUPFAM" id="SSF53300">
    <property type="entry name" value="vWA-like"/>
    <property type="match status" value="1"/>
</dbReference>
<feature type="signal peptide" evidence="1">
    <location>
        <begin position="1"/>
        <end position="19"/>
    </location>
</feature>
<feature type="non-terminal residue" evidence="4">
    <location>
        <position position="1"/>
    </location>
</feature>
<dbReference type="InterPro" id="IPR001304">
    <property type="entry name" value="C-type_lectin-like"/>
</dbReference>
<protein>
    <recommendedName>
        <fullName evidence="6">C-type lectin</fullName>
    </recommendedName>
</protein>
<evidence type="ECO:0000256" key="1">
    <source>
        <dbReference type="SAM" id="SignalP"/>
    </source>
</evidence>
<evidence type="ECO:0000259" key="2">
    <source>
        <dbReference type="PROSITE" id="PS50041"/>
    </source>
</evidence>
<dbReference type="InterPro" id="IPR036465">
    <property type="entry name" value="vWFA_dom_sf"/>
</dbReference>
<feature type="domain" description="C-type lectin" evidence="2">
    <location>
        <begin position="232"/>
        <end position="346"/>
    </location>
</feature>
<dbReference type="SMART" id="SM00034">
    <property type="entry name" value="CLECT"/>
    <property type="match status" value="1"/>
</dbReference>
<dbReference type="PROSITE" id="PS50234">
    <property type="entry name" value="VWFA"/>
    <property type="match status" value="1"/>
</dbReference>
<keyword evidence="5" id="KW-1185">Reference proteome</keyword>
<name>A0AA36G3Z1_9BILA</name>
<evidence type="ECO:0000313" key="4">
    <source>
        <dbReference type="EMBL" id="CAJ0578644.1"/>
    </source>
</evidence>
<accession>A0AA36G3Z1</accession>
<dbReference type="InterPro" id="IPR016187">
    <property type="entry name" value="CTDL_fold"/>
</dbReference>
<dbReference type="PANTHER" id="PTHR31024:SF3">
    <property type="entry name" value="C-TYPE LECTIN-RELATED"/>
    <property type="match status" value="1"/>
</dbReference>
<dbReference type="SMART" id="SM00327">
    <property type="entry name" value="VWA"/>
    <property type="match status" value="1"/>
</dbReference>
<dbReference type="EMBL" id="CATQJA010002654">
    <property type="protein sequence ID" value="CAJ0578644.1"/>
    <property type="molecule type" value="Genomic_DNA"/>
</dbReference>
<evidence type="ECO:0000259" key="3">
    <source>
        <dbReference type="PROSITE" id="PS50234"/>
    </source>
</evidence>
<feature type="chain" id="PRO_5041260462" description="C-type lectin" evidence="1">
    <location>
        <begin position="20"/>
        <end position="373"/>
    </location>
</feature>
<dbReference type="Gene3D" id="3.40.50.410">
    <property type="entry name" value="von Willebrand factor, type A domain"/>
    <property type="match status" value="1"/>
</dbReference>
<dbReference type="AlphaFoldDB" id="A0AA36G3Z1"/>
<dbReference type="SUPFAM" id="SSF56436">
    <property type="entry name" value="C-type lectin-like"/>
    <property type="match status" value="1"/>
</dbReference>
<dbReference type="CDD" id="cd01450">
    <property type="entry name" value="vWFA_subfamily_ECM"/>
    <property type="match status" value="1"/>
</dbReference>
<evidence type="ECO:0000313" key="5">
    <source>
        <dbReference type="Proteomes" id="UP001177023"/>
    </source>
</evidence>
<dbReference type="Gene3D" id="3.10.100.10">
    <property type="entry name" value="Mannose-Binding Protein A, subunit A"/>
    <property type="match status" value="1"/>
</dbReference>
<proteinExistence type="predicted"/>
<dbReference type="InterPro" id="IPR002035">
    <property type="entry name" value="VWF_A"/>
</dbReference>
<dbReference type="Pfam" id="PF00059">
    <property type="entry name" value="Lectin_C"/>
    <property type="match status" value="1"/>
</dbReference>
<gene>
    <name evidence="4" type="ORF">MSPICULIGERA_LOCUS16887</name>
</gene>
<dbReference type="PROSITE" id="PS50041">
    <property type="entry name" value="C_TYPE_LECTIN_2"/>
    <property type="match status" value="1"/>
</dbReference>
<keyword evidence="1" id="KW-0732">Signal</keyword>